<organism evidence="2">
    <name type="scientific">Sesamum latifolium</name>
    <dbReference type="NCBI Taxonomy" id="2727402"/>
    <lineage>
        <taxon>Eukaryota</taxon>
        <taxon>Viridiplantae</taxon>
        <taxon>Streptophyta</taxon>
        <taxon>Embryophyta</taxon>
        <taxon>Tracheophyta</taxon>
        <taxon>Spermatophyta</taxon>
        <taxon>Magnoliopsida</taxon>
        <taxon>eudicotyledons</taxon>
        <taxon>Gunneridae</taxon>
        <taxon>Pentapetalae</taxon>
        <taxon>asterids</taxon>
        <taxon>lamiids</taxon>
        <taxon>Lamiales</taxon>
        <taxon>Pedaliaceae</taxon>
        <taxon>Sesamum</taxon>
    </lineage>
</organism>
<dbReference type="AlphaFoldDB" id="A0AAW2VGA4"/>
<name>A0AAW2VGA4_9LAMI</name>
<comment type="caution">
    <text evidence="2">The sequence shown here is derived from an EMBL/GenBank/DDBJ whole genome shotgun (WGS) entry which is preliminary data.</text>
</comment>
<gene>
    <name evidence="2" type="ORF">Slati_2974800</name>
</gene>
<dbReference type="EMBL" id="JACGWN010000010">
    <property type="protein sequence ID" value="KAL0428000.1"/>
    <property type="molecule type" value="Genomic_DNA"/>
</dbReference>
<protein>
    <submittedName>
        <fullName evidence="2">Uncharacterized protein</fullName>
    </submittedName>
</protein>
<sequence>MAIAIALDFGRGITVAKNNSGRRRVQIRCLGAASSLQIFWATLPKASTLGGIAAAGGEKGGGTVGSEGWGARVAGGGRWGQRGVGGGRQGEGGSRGLICF</sequence>
<reference evidence="2" key="2">
    <citation type="journal article" date="2024" name="Plant">
        <title>Genomic evolution and insights into agronomic trait innovations of Sesamum species.</title>
        <authorList>
            <person name="Miao H."/>
            <person name="Wang L."/>
            <person name="Qu L."/>
            <person name="Liu H."/>
            <person name="Sun Y."/>
            <person name="Le M."/>
            <person name="Wang Q."/>
            <person name="Wei S."/>
            <person name="Zheng Y."/>
            <person name="Lin W."/>
            <person name="Duan Y."/>
            <person name="Cao H."/>
            <person name="Xiong S."/>
            <person name="Wang X."/>
            <person name="Wei L."/>
            <person name="Li C."/>
            <person name="Ma Q."/>
            <person name="Ju M."/>
            <person name="Zhao R."/>
            <person name="Li G."/>
            <person name="Mu C."/>
            <person name="Tian Q."/>
            <person name="Mei H."/>
            <person name="Zhang T."/>
            <person name="Gao T."/>
            <person name="Zhang H."/>
        </authorList>
    </citation>
    <scope>NUCLEOTIDE SEQUENCE</scope>
    <source>
        <strain evidence="2">KEN1</strain>
    </source>
</reference>
<feature type="region of interest" description="Disordered" evidence="1">
    <location>
        <begin position="74"/>
        <end position="100"/>
    </location>
</feature>
<reference evidence="2" key="1">
    <citation type="submission" date="2020-06" db="EMBL/GenBank/DDBJ databases">
        <authorList>
            <person name="Li T."/>
            <person name="Hu X."/>
            <person name="Zhang T."/>
            <person name="Song X."/>
            <person name="Zhang H."/>
            <person name="Dai N."/>
            <person name="Sheng W."/>
            <person name="Hou X."/>
            <person name="Wei L."/>
        </authorList>
    </citation>
    <scope>NUCLEOTIDE SEQUENCE</scope>
    <source>
        <strain evidence="2">KEN1</strain>
        <tissue evidence="2">Leaf</tissue>
    </source>
</reference>
<evidence type="ECO:0000313" key="2">
    <source>
        <dbReference type="EMBL" id="KAL0428000.1"/>
    </source>
</evidence>
<proteinExistence type="predicted"/>
<accession>A0AAW2VGA4</accession>
<evidence type="ECO:0000256" key="1">
    <source>
        <dbReference type="SAM" id="MobiDB-lite"/>
    </source>
</evidence>